<proteinExistence type="predicted"/>
<evidence type="ECO:0000313" key="3">
    <source>
        <dbReference type="Proteomes" id="UP001464891"/>
    </source>
</evidence>
<dbReference type="SUPFAM" id="SSF81296">
    <property type="entry name" value="E set domains"/>
    <property type="match status" value="2"/>
</dbReference>
<feature type="domain" description="IPT/TIG" evidence="1">
    <location>
        <begin position="414"/>
        <end position="488"/>
    </location>
</feature>
<evidence type="ECO:0000313" key="2">
    <source>
        <dbReference type="EMBL" id="MEP0819289.1"/>
    </source>
</evidence>
<dbReference type="Gene3D" id="2.60.40.10">
    <property type="entry name" value="Immunoglobulins"/>
    <property type="match status" value="3"/>
</dbReference>
<accession>A0ABV0JCC9</accession>
<dbReference type="InterPro" id="IPR014756">
    <property type="entry name" value="Ig_E-set"/>
</dbReference>
<dbReference type="Pfam" id="PF01833">
    <property type="entry name" value="TIG"/>
    <property type="match status" value="2"/>
</dbReference>
<dbReference type="RefSeq" id="WP_190443041.1">
    <property type="nucleotide sequence ID" value="NZ_JAMPKM010000013.1"/>
</dbReference>
<feature type="domain" description="IPT/TIG" evidence="1">
    <location>
        <begin position="173"/>
        <end position="243"/>
    </location>
</feature>
<keyword evidence="3" id="KW-1185">Reference proteome</keyword>
<comment type="caution">
    <text evidence="2">The sequence shown here is derived from an EMBL/GenBank/DDBJ whole genome shotgun (WGS) entry which is preliminary data.</text>
</comment>
<reference evidence="2 3" key="1">
    <citation type="submission" date="2022-04" db="EMBL/GenBank/DDBJ databases">
        <title>Positive selection, recombination, and allopatry shape intraspecific diversity of widespread and dominant cyanobacteria.</title>
        <authorList>
            <person name="Wei J."/>
            <person name="Shu W."/>
            <person name="Hu C."/>
        </authorList>
    </citation>
    <scope>NUCLEOTIDE SEQUENCE [LARGE SCALE GENOMIC DNA]</scope>
    <source>
        <strain evidence="2 3">GB2-A4</strain>
    </source>
</reference>
<protein>
    <submittedName>
        <fullName evidence="2">IPT/TIG domain-containing protein</fullName>
    </submittedName>
</protein>
<dbReference type="InterPro" id="IPR013783">
    <property type="entry name" value="Ig-like_fold"/>
</dbReference>
<evidence type="ECO:0000259" key="1">
    <source>
        <dbReference type="Pfam" id="PF01833"/>
    </source>
</evidence>
<sequence length="506" mass="55028">MTNSDRPLTPNEPPALPNDEWELSELIQVITAELDQAQDTLILKSQNRRLSMMVNQLNLDLQVDVRRDPNGHLMFRTVAPGQTGATVLKLGFTPALDTQVQETRKSVDLETGDYRRLEDLPEIQSVEIQKLKTVGIHSVNDLEVATQTPAMLTEISSKSGLGETRLRLWRNLPLITQIKPESGAPGSTVILDGANFGAPTDTVEVYFQDKLARIRDRTNSRLTVEMPRNVIGGGLVVVKTANQKTNLLLWRADIVDLNVQDVVLDSPTPLVAGQEVTFRAILSNQGNVDAAGFDVSWEVSQVGIRRVPPLNSAGSMMLRAVVDDSDDIQATPTQSIKQVLYSHTALRSQQQSTDGALLFTHKFDQPGTYQISFTADPGNQIFDQLRTNNQFVREFVVNPPPPPAPLFNAAPDQFTPKFGKAGDIITLSGQNFTVGTAAVRFGSVNGTIVGTPTATQIMVRVPSFSRGVKVLVTVQTRGGTVTSTDSFTVVVPGYYGSGTAIGSNLL</sequence>
<dbReference type="EMBL" id="JAMPKM010000013">
    <property type="protein sequence ID" value="MEP0819289.1"/>
    <property type="molecule type" value="Genomic_DNA"/>
</dbReference>
<name>A0ABV0JCC9_9CYAN</name>
<dbReference type="Proteomes" id="UP001464891">
    <property type="component" value="Unassembled WGS sequence"/>
</dbReference>
<dbReference type="InterPro" id="IPR002909">
    <property type="entry name" value="IPT_dom"/>
</dbReference>
<gene>
    <name evidence="2" type="ORF">NC998_19490</name>
</gene>
<organism evidence="2 3">
    <name type="scientific">Trichocoleus desertorum GB2-A4</name>
    <dbReference type="NCBI Taxonomy" id="2933944"/>
    <lineage>
        <taxon>Bacteria</taxon>
        <taxon>Bacillati</taxon>
        <taxon>Cyanobacteriota</taxon>
        <taxon>Cyanophyceae</taxon>
        <taxon>Leptolyngbyales</taxon>
        <taxon>Trichocoleusaceae</taxon>
        <taxon>Trichocoleus</taxon>
    </lineage>
</organism>